<keyword evidence="1" id="KW-0677">Repeat</keyword>
<keyword evidence="6" id="KW-1185">Reference proteome</keyword>
<dbReference type="InterPro" id="IPR000504">
    <property type="entry name" value="RRM_dom"/>
</dbReference>
<evidence type="ECO:0000259" key="4">
    <source>
        <dbReference type="PROSITE" id="PS50102"/>
    </source>
</evidence>
<feature type="domain" description="RRM" evidence="4">
    <location>
        <begin position="98"/>
        <end position="174"/>
    </location>
</feature>
<dbReference type="InterPro" id="IPR012677">
    <property type="entry name" value="Nucleotide-bd_a/b_plait_sf"/>
</dbReference>
<comment type="caution">
    <text evidence="5">The sequence shown here is derived from an EMBL/GenBank/DDBJ whole genome shotgun (WGS) entry which is preliminary data.</text>
</comment>
<gene>
    <name evidence="5" type="ORF">BUALT_Bualt07G0152400</name>
</gene>
<dbReference type="AlphaFoldDB" id="A0AAV6XJ58"/>
<feature type="domain" description="RRM" evidence="4">
    <location>
        <begin position="10"/>
        <end position="88"/>
    </location>
</feature>
<keyword evidence="2 3" id="KW-0694">RNA-binding</keyword>
<evidence type="ECO:0000313" key="6">
    <source>
        <dbReference type="Proteomes" id="UP000826271"/>
    </source>
</evidence>
<name>A0AAV6XJ58_9LAMI</name>
<proteinExistence type="predicted"/>
<evidence type="ECO:0000313" key="5">
    <source>
        <dbReference type="EMBL" id="KAG8380042.1"/>
    </source>
</evidence>
<feature type="domain" description="RRM" evidence="4">
    <location>
        <begin position="186"/>
        <end position="263"/>
    </location>
</feature>
<dbReference type="PROSITE" id="PS50102">
    <property type="entry name" value="RRM"/>
    <property type="match status" value="4"/>
</dbReference>
<dbReference type="Proteomes" id="UP000826271">
    <property type="component" value="Unassembled WGS sequence"/>
</dbReference>
<feature type="domain" description="RRM" evidence="4">
    <location>
        <begin position="282"/>
        <end position="359"/>
    </location>
</feature>
<dbReference type="EMBL" id="WHWC01000007">
    <property type="protein sequence ID" value="KAG8380042.1"/>
    <property type="molecule type" value="Genomic_DNA"/>
</dbReference>
<dbReference type="GO" id="GO:0003723">
    <property type="term" value="F:RNA binding"/>
    <property type="evidence" value="ECO:0007669"/>
    <property type="project" value="UniProtKB-UniRule"/>
</dbReference>
<sequence length="572" mass="64032">MAAIDPTLRTTLYVGDLHPDVTENDVAETFRRAGPLVSVHLCRDKLTLRSRCYAYVNFYYHSHAQFALNCLNHAMLRGKSMRVMWCQKDPISRKNGTGNLFVKNLDSSITSARLKELFSKYGTILSCKVAEYKGFSKGFGFVQFDSEDSARAALIALHETVLEGRKLYVSKFLKKIERKDTQQVFNNLYVKYIDKSITDDFLRAKFSEYGNVCNAVIVKDEKGKSKGFGFVKFDSHEAAKKAVEALNGQLIGSKYLFVARAQKKAERTELLRRIHGDKPKAPKLYVMNLDASVDDTQLEKHFSSHGKVTSAKVIRYSNGISKGFGFVQFSCAEEAKNARNSLNGADFQGRTLYVALAQNKKPQTGKLQKTYDNFPPQPICTYNPHPICTYNPQQICTYNPQPLYCNFAPNPTLYQSFGRPFGCFYPSLAHNFQNAFYGRPMQIASSDKCRQVNYVGIGKDQNPSGRLQNNSTSGDANEICKGSGTVKIVFPRYAGIVNNAVGNDQARYSEAAEFAKILDSLCQQISSSAEEGKHLDKVTVVHVVEPVSGPPYSDDFDYKKTLNHVIPSKSLI</sequence>
<reference evidence="5" key="1">
    <citation type="submission" date="2019-10" db="EMBL/GenBank/DDBJ databases">
        <authorList>
            <person name="Zhang R."/>
            <person name="Pan Y."/>
            <person name="Wang J."/>
            <person name="Ma R."/>
            <person name="Yu S."/>
        </authorList>
    </citation>
    <scope>NUCLEOTIDE SEQUENCE</scope>
    <source>
        <strain evidence="5">LA-IB0</strain>
        <tissue evidence="5">Leaf</tissue>
    </source>
</reference>
<dbReference type="SMART" id="SM00360">
    <property type="entry name" value="RRM"/>
    <property type="match status" value="4"/>
</dbReference>
<evidence type="ECO:0000256" key="3">
    <source>
        <dbReference type="PROSITE-ProRule" id="PRU00176"/>
    </source>
</evidence>
<dbReference type="SUPFAM" id="SSF54928">
    <property type="entry name" value="RNA-binding domain, RBD"/>
    <property type="match status" value="3"/>
</dbReference>
<organism evidence="5 6">
    <name type="scientific">Buddleja alternifolia</name>
    <dbReference type="NCBI Taxonomy" id="168488"/>
    <lineage>
        <taxon>Eukaryota</taxon>
        <taxon>Viridiplantae</taxon>
        <taxon>Streptophyta</taxon>
        <taxon>Embryophyta</taxon>
        <taxon>Tracheophyta</taxon>
        <taxon>Spermatophyta</taxon>
        <taxon>Magnoliopsida</taxon>
        <taxon>eudicotyledons</taxon>
        <taxon>Gunneridae</taxon>
        <taxon>Pentapetalae</taxon>
        <taxon>asterids</taxon>
        <taxon>lamiids</taxon>
        <taxon>Lamiales</taxon>
        <taxon>Scrophulariaceae</taxon>
        <taxon>Buddlejeae</taxon>
        <taxon>Buddleja</taxon>
    </lineage>
</organism>
<evidence type="ECO:0000256" key="2">
    <source>
        <dbReference type="ARBA" id="ARBA00022884"/>
    </source>
</evidence>
<evidence type="ECO:0000256" key="1">
    <source>
        <dbReference type="ARBA" id="ARBA00022737"/>
    </source>
</evidence>
<dbReference type="Pfam" id="PF00076">
    <property type="entry name" value="RRM_1"/>
    <property type="match status" value="4"/>
</dbReference>
<dbReference type="InterPro" id="IPR035979">
    <property type="entry name" value="RBD_domain_sf"/>
</dbReference>
<accession>A0AAV6XJ58</accession>
<dbReference type="Gene3D" id="3.30.70.330">
    <property type="match status" value="4"/>
</dbReference>
<dbReference type="PANTHER" id="PTHR24012">
    <property type="entry name" value="RNA BINDING PROTEIN"/>
    <property type="match status" value="1"/>
</dbReference>
<protein>
    <recommendedName>
        <fullName evidence="4">RRM domain-containing protein</fullName>
    </recommendedName>
</protein>